<dbReference type="EMBL" id="JASNRB020000034">
    <property type="protein sequence ID" value="MFJ1472117.1"/>
    <property type="molecule type" value="Genomic_DNA"/>
</dbReference>
<name>A0ACC7MJ62_9BURK</name>
<evidence type="ECO:0000313" key="1">
    <source>
        <dbReference type="EMBL" id="MFJ1472117.1"/>
    </source>
</evidence>
<evidence type="ECO:0000313" key="2">
    <source>
        <dbReference type="Proteomes" id="UP001168096"/>
    </source>
</evidence>
<organism evidence="1 2">
    <name type="scientific">Massilia orientalis</name>
    <dbReference type="NCBI Taxonomy" id="3050128"/>
    <lineage>
        <taxon>Bacteria</taxon>
        <taxon>Pseudomonadati</taxon>
        <taxon>Pseudomonadota</taxon>
        <taxon>Betaproteobacteria</taxon>
        <taxon>Burkholderiales</taxon>
        <taxon>Oxalobacteraceae</taxon>
        <taxon>Telluria group</taxon>
        <taxon>Massilia</taxon>
    </lineage>
</organism>
<dbReference type="Proteomes" id="UP001168096">
    <property type="component" value="Unassembled WGS sequence"/>
</dbReference>
<proteinExistence type="predicted"/>
<reference evidence="1" key="1">
    <citation type="submission" date="2024-11" db="EMBL/GenBank/DDBJ databases">
        <title>Description of Massilia orientalis sp. nov., isolated from rhizosphere soil of Ageratina adenophora.</title>
        <authorList>
            <person name="Wang Y."/>
        </authorList>
    </citation>
    <scope>NUCLEOTIDE SEQUENCE</scope>
    <source>
        <strain evidence="1">YIM B02787</strain>
    </source>
</reference>
<accession>A0ACC7MJ62</accession>
<keyword evidence="1" id="KW-0449">Lipoprotein</keyword>
<gene>
    <name evidence="1" type="ORF">QPK29_030730</name>
</gene>
<comment type="caution">
    <text evidence="1">The sequence shown here is derived from an EMBL/GenBank/DDBJ whole genome shotgun (WGS) entry which is preliminary data.</text>
</comment>
<protein>
    <submittedName>
        <fullName evidence="1">Outer membrane lipoprotein-sorting protein</fullName>
    </submittedName>
</protein>
<keyword evidence="2" id="KW-1185">Reference proteome</keyword>
<sequence>MALAIFLSLPHPGRAEPSSTDILRAADEARGNVDGLAWRVAIESSENDRVTDRLVYDIKVRAFDFAGVSLEPPKYRGNKILMLNTNMWFYKPGLSRPVPISQRQKLMGDAAYGDIAATNYADNYAATRLPDELVNGEECYVFDLKANIDKVTYDRITYWVSKKRLLGIKAEYFTVSGKKFKSAWMDYANTVKVNGNTRPFLSRIALRGELMNTEVTYLKLANPHIEAIPDYVFNLNLFMR</sequence>